<dbReference type="GO" id="GO:0003700">
    <property type="term" value="F:DNA-binding transcription factor activity"/>
    <property type="evidence" value="ECO:0007669"/>
    <property type="project" value="InterPro"/>
</dbReference>
<dbReference type="InterPro" id="IPR000835">
    <property type="entry name" value="HTH_MarR-typ"/>
</dbReference>
<dbReference type="AlphaFoldDB" id="A0A0W1AWC7"/>
<dbReference type="InterPro" id="IPR036388">
    <property type="entry name" value="WH-like_DNA-bd_sf"/>
</dbReference>
<evidence type="ECO:0000259" key="1">
    <source>
        <dbReference type="PROSITE" id="PS50995"/>
    </source>
</evidence>
<dbReference type="Gene3D" id="1.10.10.10">
    <property type="entry name" value="Winged helix-like DNA-binding domain superfamily/Winged helix DNA-binding domain"/>
    <property type="match status" value="1"/>
</dbReference>
<name>A0A0W1AWC7_9BACL</name>
<accession>A0A0W1AWC7</accession>
<protein>
    <recommendedName>
        <fullName evidence="1">HTH marR-type domain-containing protein</fullName>
    </recommendedName>
</protein>
<keyword evidence="3" id="KW-1185">Reference proteome</keyword>
<gene>
    <name evidence="2" type="ORF">UQ64_19195</name>
</gene>
<dbReference type="RefSeq" id="WP_060624466.1">
    <property type="nucleotide sequence ID" value="NZ_LCZJ02000026.1"/>
</dbReference>
<feature type="domain" description="HTH marR-type" evidence="1">
    <location>
        <begin position="7"/>
        <end position="138"/>
    </location>
</feature>
<dbReference type="SUPFAM" id="SSF46785">
    <property type="entry name" value="Winged helix' DNA-binding domain"/>
    <property type="match status" value="1"/>
</dbReference>
<proteinExistence type="predicted"/>
<comment type="caution">
    <text evidence="2">The sequence shown here is derived from an EMBL/GenBank/DDBJ whole genome shotgun (WGS) entry which is preliminary data.</text>
</comment>
<dbReference type="OrthoDB" id="2404954at2"/>
<reference evidence="2 3" key="1">
    <citation type="journal article" date="2015" name="Int. Biodeterior. Biodegradation">
        <title>Physiological and genetic screening methods for the isolation of methyl tert-butyl ether-degrading bacteria for bioremediation purposes.</title>
        <authorList>
            <person name="Guisado I.M."/>
            <person name="Purswani J."/>
            <person name="Gonzalez Lopez J."/>
            <person name="Pozo C."/>
        </authorList>
    </citation>
    <scope>NUCLEOTIDE SEQUENCE [LARGE SCALE GENOMIC DNA]</scope>
    <source>
        <strain evidence="2 3">SH7</strain>
    </source>
</reference>
<organism evidence="2 3">
    <name type="scientific">Paenibacillus etheri</name>
    <dbReference type="NCBI Taxonomy" id="1306852"/>
    <lineage>
        <taxon>Bacteria</taxon>
        <taxon>Bacillati</taxon>
        <taxon>Bacillota</taxon>
        <taxon>Bacilli</taxon>
        <taxon>Bacillales</taxon>
        <taxon>Paenibacillaceae</taxon>
        <taxon>Paenibacillus</taxon>
    </lineage>
</organism>
<sequence length="138" mass="15860">MDNHLQEMNLIDLLSEKHLVLRKIVTDQDPDQINKTESHILAVLEAHQMLSISEISRIINISRQGTHKSIQGLLSRNYVEAVEVEGNQRDKNIILTQKGIECNQRMMITKIELEQRIANKLGAANVELLKSLLKEEWL</sequence>
<evidence type="ECO:0000313" key="3">
    <source>
        <dbReference type="Proteomes" id="UP000054709"/>
    </source>
</evidence>
<dbReference type="Pfam" id="PF12802">
    <property type="entry name" value="MarR_2"/>
    <property type="match status" value="1"/>
</dbReference>
<dbReference type="InterPro" id="IPR036390">
    <property type="entry name" value="WH_DNA-bd_sf"/>
</dbReference>
<dbReference type="SMART" id="SM00347">
    <property type="entry name" value="HTH_MARR"/>
    <property type="match status" value="1"/>
</dbReference>
<dbReference type="EMBL" id="LCZJ02000026">
    <property type="protein sequence ID" value="KTD85623.1"/>
    <property type="molecule type" value="Genomic_DNA"/>
</dbReference>
<dbReference type="PROSITE" id="PS50995">
    <property type="entry name" value="HTH_MARR_2"/>
    <property type="match status" value="1"/>
</dbReference>
<evidence type="ECO:0000313" key="2">
    <source>
        <dbReference type="EMBL" id="KTD85623.1"/>
    </source>
</evidence>
<dbReference type="Proteomes" id="UP000054709">
    <property type="component" value="Unassembled WGS sequence"/>
</dbReference>